<dbReference type="OrthoDB" id="5124454at2"/>
<dbReference type="Proteomes" id="UP000051886">
    <property type="component" value="Unassembled WGS sequence"/>
</dbReference>
<protein>
    <recommendedName>
        <fullName evidence="3">DUF4176 domain-containing protein</fullName>
    </recommendedName>
</protein>
<sequence>MTEKKNILLPLGSIVYLEEGTVKLMVVGRGAVFNDDGSDKYSDYVGVEYPSGIDPENALFFNNEDIDKIVFRGYEDEEEERYLEVYQDWEKNLDIPKKSN</sequence>
<comment type="caution">
    <text evidence="1">The sequence shown here is derived from an EMBL/GenBank/DDBJ whole genome shotgun (WGS) entry which is preliminary data.</text>
</comment>
<dbReference type="InterPro" id="IPR025233">
    <property type="entry name" value="DUF4176"/>
</dbReference>
<dbReference type="Pfam" id="PF13780">
    <property type="entry name" value="DUF4176"/>
    <property type="match status" value="1"/>
</dbReference>
<reference evidence="1 2" key="1">
    <citation type="journal article" date="2015" name="Genome Announc.">
        <title>Expanding the biotechnology potential of lactobacilli through comparative genomics of 213 strains and associated genera.</title>
        <authorList>
            <person name="Sun Z."/>
            <person name="Harris H.M."/>
            <person name="McCann A."/>
            <person name="Guo C."/>
            <person name="Argimon S."/>
            <person name="Zhang W."/>
            <person name="Yang X."/>
            <person name="Jeffery I.B."/>
            <person name="Cooney J.C."/>
            <person name="Kagawa T.F."/>
            <person name="Liu W."/>
            <person name="Song Y."/>
            <person name="Salvetti E."/>
            <person name="Wrobel A."/>
            <person name="Rasinkangas P."/>
            <person name="Parkhill J."/>
            <person name="Rea M.C."/>
            <person name="O'Sullivan O."/>
            <person name="Ritari J."/>
            <person name="Douillard F.P."/>
            <person name="Paul Ross R."/>
            <person name="Yang R."/>
            <person name="Briner A.E."/>
            <person name="Felis G.E."/>
            <person name="de Vos W.M."/>
            <person name="Barrangou R."/>
            <person name="Klaenhammer T.R."/>
            <person name="Caufield P.W."/>
            <person name="Cui Y."/>
            <person name="Zhang H."/>
            <person name="O'Toole P.W."/>
        </authorList>
    </citation>
    <scope>NUCLEOTIDE SEQUENCE [LARGE SCALE GENOMIC DNA]</scope>
    <source>
        <strain evidence="1 2">NBRC 103219</strain>
    </source>
</reference>
<accession>A0A0R2LCG6</accession>
<organism evidence="1 2">
    <name type="scientific">Ligilactobacillus pobuzihii</name>
    <dbReference type="NCBI Taxonomy" id="449659"/>
    <lineage>
        <taxon>Bacteria</taxon>
        <taxon>Bacillati</taxon>
        <taxon>Bacillota</taxon>
        <taxon>Bacilli</taxon>
        <taxon>Lactobacillales</taxon>
        <taxon>Lactobacillaceae</taxon>
        <taxon>Ligilactobacillus</taxon>
    </lineage>
</organism>
<dbReference type="EMBL" id="JQCN01000031">
    <property type="protein sequence ID" value="KRN99593.1"/>
    <property type="molecule type" value="Genomic_DNA"/>
</dbReference>
<name>A0A0R2LCG6_9LACO</name>
<keyword evidence="2" id="KW-1185">Reference proteome</keyword>
<dbReference type="PATRIC" id="fig|449659.4.peg.1627"/>
<dbReference type="RefSeq" id="WP_017868702.1">
    <property type="nucleotide sequence ID" value="NZ_BJYB01000012.1"/>
</dbReference>
<dbReference type="AlphaFoldDB" id="A0A0R2LCG6"/>
<gene>
    <name evidence="1" type="ORF">IV66_GL001599</name>
</gene>
<proteinExistence type="predicted"/>
<evidence type="ECO:0000313" key="1">
    <source>
        <dbReference type="EMBL" id="KRN99593.1"/>
    </source>
</evidence>
<dbReference type="STRING" id="449659.IV66_GL001599"/>
<evidence type="ECO:0000313" key="2">
    <source>
        <dbReference type="Proteomes" id="UP000051886"/>
    </source>
</evidence>
<evidence type="ECO:0008006" key="3">
    <source>
        <dbReference type="Google" id="ProtNLM"/>
    </source>
</evidence>